<protein>
    <recommendedName>
        <fullName evidence="3">Peptidase C1A papain C-terminal domain-containing protein</fullName>
    </recommendedName>
</protein>
<dbReference type="EMBL" id="VIGI01000017">
    <property type="protein sequence ID" value="KAB8290365.1"/>
    <property type="molecule type" value="Genomic_DNA"/>
</dbReference>
<feature type="region of interest" description="Disordered" evidence="2">
    <location>
        <begin position="72"/>
        <end position="117"/>
    </location>
</feature>
<reference evidence="4 5" key="1">
    <citation type="submission" date="2019-06" db="EMBL/GenBank/DDBJ databases">
        <title>Genome Sequence of the Brown Rot Fungal Pathogen Monilinia laxa.</title>
        <authorList>
            <person name="De Miccolis Angelini R.M."/>
            <person name="Landi L."/>
            <person name="Abate D."/>
            <person name="Pollastro S."/>
            <person name="Romanazzi G."/>
            <person name="Faretra F."/>
        </authorList>
    </citation>
    <scope>NUCLEOTIDE SEQUENCE [LARGE SCALE GENOMIC DNA]</scope>
    <source>
        <strain evidence="4 5">Mlax316</strain>
    </source>
</reference>
<evidence type="ECO:0000313" key="5">
    <source>
        <dbReference type="Proteomes" id="UP000326757"/>
    </source>
</evidence>
<dbReference type="SUPFAM" id="SSF54001">
    <property type="entry name" value="Cysteine proteinases"/>
    <property type="match status" value="1"/>
</dbReference>
<proteinExistence type="inferred from homology"/>
<dbReference type="CDD" id="cd02619">
    <property type="entry name" value="Peptidase_C1"/>
    <property type="match status" value="1"/>
</dbReference>
<evidence type="ECO:0000313" key="4">
    <source>
        <dbReference type="EMBL" id="KAB8290365.1"/>
    </source>
</evidence>
<accession>A0A5N6JQV2</accession>
<evidence type="ECO:0000259" key="3">
    <source>
        <dbReference type="SMART" id="SM00645"/>
    </source>
</evidence>
<dbReference type="GO" id="GO:0008234">
    <property type="term" value="F:cysteine-type peptidase activity"/>
    <property type="evidence" value="ECO:0007669"/>
    <property type="project" value="InterPro"/>
</dbReference>
<dbReference type="PANTHER" id="PTHR12411">
    <property type="entry name" value="CYSTEINE PROTEASE FAMILY C1-RELATED"/>
    <property type="match status" value="1"/>
</dbReference>
<organism evidence="4 5">
    <name type="scientific">Monilinia laxa</name>
    <name type="common">Brown rot fungus</name>
    <name type="synonym">Sclerotinia laxa</name>
    <dbReference type="NCBI Taxonomy" id="61186"/>
    <lineage>
        <taxon>Eukaryota</taxon>
        <taxon>Fungi</taxon>
        <taxon>Dikarya</taxon>
        <taxon>Ascomycota</taxon>
        <taxon>Pezizomycotina</taxon>
        <taxon>Leotiomycetes</taxon>
        <taxon>Helotiales</taxon>
        <taxon>Sclerotiniaceae</taxon>
        <taxon>Monilinia</taxon>
    </lineage>
</organism>
<sequence length="367" mass="41289">MFFNIIADSVEDNAELAAQAVNVAHRTQNGILDAIGINGILPTPIKDLNDKVCDTNENLVRESGRWTAGFLRNFDGSSKHPNDEEDLDTEPDDRPGAHSMNRGPYPSRPDSRDHIYKPVDKPVSHCVDLRNNCPEVYNQGSLMSCTAHSVAAAFEFVVRKQGLPEFSPSRLFIWYNARAKSGNPGDTQKNVGSNIRDAIKSVDLKQYGVCSEDDWSYEVAQSDKKTHKFRPGAKAAKKPPTRVEKHAHQHTAPSYRTLEEHGTEKALIHCLDSGFPVIFGMKTYGLLGNIGSNGRGLRNPTAKEMKNEHRHSLLAVGYNQAEKVFIVRNSWGAHWGEGGYFYMPYYYLKYCYDFWTMRLVVTHPDKI</sequence>
<evidence type="ECO:0000256" key="1">
    <source>
        <dbReference type="ARBA" id="ARBA00008455"/>
    </source>
</evidence>
<dbReference type="SMART" id="SM00645">
    <property type="entry name" value="Pept_C1"/>
    <property type="match status" value="1"/>
</dbReference>
<dbReference type="InterPro" id="IPR000668">
    <property type="entry name" value="Peptidase_C1A_C"/>
</dbReference>
<dbReference type="InterPro" id="IPR013128">
    <property type="entry name" value="Peptidase_C1A"/>
</dbReference>
<dbReference type="AlphaFoldDB" id="A0A5N6JQV2"/>
<dbReference type="Pfam" id="PF00112">
    <property type="entry name" value="Peptidase_C1"/>
    <property type="match status" value="1"/>
</dbReference>
<comment type="similarity">
    <text evidence="1">Belongs to the peptidase C1 family.</text>
</comment>
<evidence type="ECO:0000256" key="2">
    <source>
        <dbReference type="SAM" id="MobiDB-lite"/>
    </source>
</evidence>
<feature type="region of interest" description="Disordered" evidence="2">
    <location>
        <begin position="226"/>
        <end position="253"/>
    </location>
</feature>
<name>A0A5N6JQV2_MONLA</name>
<dbReference type="GO" id="GO:0006508">
    <property type="term" value="P:proteolysis"/>
    <property type="evidence" value="ECO:0007669"/>
    <property type="project" value="InterPro"/>
</dbReference>
<feature type="domain" description="Peptidase C1A papain C-terminal" evidence="3">
    <location>
        <begin position="123"/>
        <end position="348"/>
    </location>
</feature>
<keyword evidence="5" id="KW-1185">Reference proteome</keyword>
<dbReference type="InterPro" id="IPR038765">
    <property type="entry name" value="Papain-like_cys_pep_sf"/>
</dbReference>
<dbReference type="Gene3D" id="3.90.70.10">
    <property type="entry name" value="Cysteine proteinases"/>
    <property type="match status" value="1"/>
</dbReference>
<dbReference type="OrthoDB" id="640249at2759"/>
<feature type="compositionally biased region" description="Basic residues" evidence="2">
    <location>
        <begin position="226"/>
        <end position="240"/>
    </location>
</feature>
<gene>
    <name evidence="4" type="ORF">EYC80_010798</name>
</gene>
<dbReference type="Proteomes" id="UP000326757">
    <property type="component" value="Unassembled WGS sequence"/>
</dbReference>
<comment type="caution">
    <text evidence="4">The sequence shown here is derived from an EMBL/GenBank/DDBJ whole genome shotgun (WGS) entry which is preliminary data.</text>
</comment>